<dbReference type="EMBL" id="KQ235038">
    <property type="protein sequence ID" value="KMZ93299.1"/>
    <property type="molecule type" value="Genomic_DNA"/>
</dbReference>
<gene>
    <name evidence="1" type="ORF">PVMG_00745</name>
</gene>
<evidence type="ECO:0008006" key="3">
    <source>
        <dbReference type="Google" id="ProtNLM"/>
    </source>
</evidence>
<proteinExistence type="predicted"/>
<name>A0A0J9TDR4_PLAVI</name>
<accession>A0A0J9TDR4</accession>
<organism evidence="1 2">
    <name type="scientific">Plasmodium vivax Mauritania I</name>
    <dbReference type="NCBI Taxonomy" id="1035515"/>
    <lineage>
        <taxon>Eukaryota</taxon>
        <taxon>Sar</taxon>
        <taxon>Alveolata</taxon>
        <taxon>Apicomplexa</taxon>
        <taxon>Aconoidasida</taxon>
        <taxon>Haemosporida</taxon>
        <taxon>Plasmodiidae</taxon>
        <taxon>Plasmodium</taxon>
        <taxon>Plasmodium (Plasmodium)</taxon>
    </lineage>
</organism>
<dbReference type="Pfam" id="PF05795">
    <property type="entry name" value="Plasmodium_Vir"/>
    <property type="match status" value="1"/>
</dbReference>
<reference evidence="1 2" key="1">
    <citation type="submission" date="2011-08" db="EMBL/GenBank/DDBJ databases">
        <title>The Genome Sequence of Plasmodium vivax Mauritania I.</title>
        <authorList>
            <consortium name="The Broad Institute Genome Sequencing Platform"/>
            <consortium name="The Broad Institute Genome Sequencing Center for Infectious Disease"/>
            <person name="Neafsey D."/>
            <person name="Carlton J."/>
            <person name="Barnwell J."/>
            <person name="Collins W."/>
            <person name="Escalante A."/>
            <person name="Mullikin J."/>
            <person name="Saul A."/>
            <person name="Guigo R."/>
            <person name="Camara F."/>
            <person name="Young S.K."/>
            <person name="Zeng Q."/>
            <person name="Gargeya S."/>
            <person name="Fitzgerald M."/>
            <person name="Haas B."/>
            <person name="Abouelleil A."/>
            <person name="Alvarado L."/>
            <person name="Arachchi H.M."/>
            <person name="Berlin A."/>
            <person name="Brown A."/>
            <person name="Chapman S.B."/>
            <person name="Chen Z."/>
            <person name="Dunbar C."/>
            <person name="Freedman E."/>
            <person name="Gearin G."/>
            <person name="Gellesch M."/>
            <person name="Goldberg J."/>
            <person name="Griggs A."/>
            <person name="Gujja S."/>
            <person name="Heiman D."/>
            <person name="Howarth C."/>
            <person name="Larson L."/>
            <person name="Lui A."/>
            <person name="MacDonald P.J.P."/>
            <person name="Montmayeur A."/>
            <person name="Murphy C."/>
            <person name="Neiman D."/>
            <person name="Pearson M."/>
            <person name="Priest M."/>
            <person name="Roberts A."/>
            <person name="Saif S."/>
            <person name="Shea T."/>
            <person name="Shenoy N."/>
            <person name="Sisk P."/>
            <person name="Stolte C."/>
            <person name="Sykes S."/>
            <person name="Wortman J."/>
            <person name="Nusbaum C."/>
            <person name="Birren B."/>
        </authorList>
    </citation>
    <scope>NUCLEOTIDE SEQUENCE [LARGE SCALE GENOMIC DNA]</scope>
    <source>
        <strain evidence="1 2">Mauritania I</strain>
    </source>
</reference>
<evidence type="ECO:0000313" key="2">
    <source>
        <dbReference type="Proteomes" id="UP000053776"/>
    </source>
</evidence>
<dbReference type="AlphaFoldDB" id="A0A0J9TDR4"/>
<sequence length="270" mass="30760">MFDGKDSLKGYDSICSPLQEKTSSKSSEFQDICKKLLRNYEMLKDGSDQNVTKCDKCKYLNYWFYDQVLTHKFTEEDVTLLISKWKEKNTDQTGVDGCSLDNSHNNCDKSEILGTYNEFYKSYKKTDMTNVPEPVSFSKLYIDYISGCANEDEKINKICSVNETLLCKLLKENICSTERENSLCKMENKVLSIEIAQELPGTRTDKEMNGHANFQGSVNEYLPRAGSEHLPHAESNDSRVFMSKIVTPSCGALGVTSFLYLLFKVNIFSK</sequence>
<protein>
    <recommendedName>
        <fullName evidence="3">VIR protein</fullName>
    </recommendedName>
</protein>
<dbReference type="InterPro" id="IPR008780">
    <property type="entry name" value="Plasmodium_Vir"/>
</dbReference>
<dbReference type="Proteomes" id="UP000053776">
    <property type="component" value="Unassembled WGS sequence"/>
</dbReference>
<evidence type="ECO:0000313" key="1">
    <source>
        <dbReference type="EMBL" id="KMZ93299.1"/>
    </source>
</evidence>